<dbReference type="SUPFAM" id="SSF47928">
    <property type="entry name" value="N-terminal domain of the delta subunit of the F1F0-ATP synthase"/>
    <property type="match status" value="1"/>
</dbReference>
<evidence type="ECO:0000256" key="2">
    <source>
        <dbReference type="ARBA" id="ARBA00022448"/>
    </source>
</evidence>
<comment type="similarity">
    <text evidence="7">Belongs to the ATPase delta chain family.</text>
</comment>
<evidence type="ECO:0000256" key="6">
    <source>
        <dbReference type="ARBA" id="ARBA00023310"/>
    </source>
</evidence>
<keyword evidence="2 7" id="KW-0813">Transport</keyword>
<dbReference type="Gene3D" id="1.10.520.20">
    <property type="entry name" value="N-terminal domain of the delta subunit of the F1F0-ATP synthase"/>
    <property type="match status" value="1"/>
</dbReference>
<dbReference type="GO" id="GO:0005886">
    <property type="term" value="C:plasma membrane"/>
    <property type="evidence" value="ECO:0007669"/>
    <property type="project" value="UniProtKB-SubCell"/>
</dbReference>
<protein>
    <recommendedName>
        <fullName evidence="7">ATP synthase subunit delta</fullName>
    </recommendedName>
    <alternativeName>
        <fullName evidence="7">ATP synthase F(1) sector subunit delta</fullName>
    </alternativeName>
    <alternativeName>
        <fullName evidence="7">F-type ATPase subunit delta</fullName>
        <shortName evidence="7">F-ATPase subunit delta</shortName>
    </alternativeName>
</protein>
<evidence type="ECO:0000256" key="5">
    <source>
        <dbReference type="ARBA" id="ARBA00023136"/>
    </source>
</evidence>
<dbReference type="HAMAP" id="MF_01416">
    <property type="entry name" value="ATP_synth_delta_bact"/>
    <property type="match status" value="1"/>
</dbReference>
<dbReference type="EMBL" id="QUAH01000004">
    <property type="protein sequence ID" value="RFT16192.1"/>
    <property type="molecule type" value="Genomic_DNA"/>
</dbReference>
<proteinExistence type="inferred from homology"/>
<keyword evidence="5 7" id="KW-0472">Membrane</keyword>
<evidence type="ECO:0000256" key="4">
    <source>
        <dbReference type="ARBA" id="ARBA00023065"/>
    </source>
</evidence>
<dbReference type="PROSITE" id="PS00389">
    <property type="entry name" value="ATPASE_DELTA"/>
    <property type="match status" value="1"/>
</dbReference>
<keyword evidence="4 7" id="KW-0406">Ion transport</keyword>
<dbReference type="AlphaFoldDB" id="A0A3E2BNH0"/>
<evidence type="ECO:0000256" key="7">
    <source>
        <dbReference type="HAMAP-Rule" id="MF_01416"/>
    </source>
</evidence>
<keyword evidence="6 7" id="KW-0066">ATP synthesis</keyword>
<dbReference type="GO" id="GO:0045259">
    <property type="term" value="C:proton-transporting ATP synthase complex"/>
    <property type="evidence" value="ECO:0007669"/>
    <property type="project" value="UniProtKB-KW"/>
</dbReference>
<sequence>MNHRLIVRRYARGLARALDRESEFKACLEQLRGLAELIKATPALTYALTSAFIPVQQKKLMVEEILKRLDLDPRLARLVKLLTEKEKMSLLPEILDELPGVWAEEKGIEVFEIDSAVDLTEEEKTELQRTLEEKWKKPVRLNFRINPEIIGGLVLKKGNVHYDVSVRGGLLKLKEIVSQR</sequence>
<evidence type="ECO:0000256" key="1">
    <source>
        <dbReference type="ARBA" id="ARBA00004370"/>
    </source>
</evidence>
<dbReference type="Proteomes" id="UP000257323">
    <property type="component" value="Unassembled WGS sequence"/>
</dbReference>
<evidence type="ECO:0000256" key="3">
    <source>
        <dbReference type="ARBA" id="ARBA00022781"/>
    </source>
</evidence>
<accession>A0A3E2BNH0</accession>
<dbReference type="NCBIfam" id="TIGR01145">
    <property type="entry name" value="ATP_synt_delta"/>
    <property type="match status" value="1"/>
</dbReference>
<comment type="caution">
    <text evidence="8">The sequence shown here is derived from an EMBL/GenBank/DDBJ whole genome shotgun (WGS) entry which is preliminary data.</text>
</comment>
<keyword evidence="7" id="KW-1003">Cell membrane</keyword>
<dbReference type="Pfam" id="PF00213">
    <property type="entry name" value="OSCP"/>
    <property type="match status" value="1"/>
</dbReference>
<keyword evidence="7" id="KW-0139">CF(1)</keyword>
<dbReference type="PRINTS" id="PR00125">
    <property type="entry name" value="ATPASEDELTA"/>
</dbReference>
<dbReference type="GO" id="GO:0046933">
    <property type="term" value="F:proton-transporting ATP synthase activity, rotational mechanism"/>
    <property type="evidence" value="ECO:0007669"/>
    <property type="project" value="UniProtKB-UniRule"/>
</dbReference>
<evidence type="ECO:0000313" key="9">
    <source>
        <dbReference type="Proteomes" id="UP000257323"/>
    </source>
</evidence>
<organism evidence="8 9">
    <name type="scientific">Candidatus Saccharicenans subterraneus</name>
    <dbReference type="NCBI Taxonomy" id="2508984"/>
    <lineage>
        <taxon>Bacteria</taxon>
        <taxon>Candidatus Aminicenantota</taxon>
        <taxon>Candidatus Aminicenantia</taxon>
        <taxon>Candidatus Aminicenantales</taxon>
        <taxon>Candidatus Saccharicenantaceae</taxon>
        <taxon>Candidatus Saccharicenans</taxon>
    </lineage>
</organism>
<dbReference type="InterPro" id="IPR020781">
    <property type="entry name" value="ATPase_OSCP/d_CS"/>
</dbReference>
<comment type="function">
    <text evidence="7">This protein is part of the stalk that links CF(0) to CF(1). It either transmits conformational changes from CF(0) to CF(1) or is implicated in proton conduction.</text>
</comment>
<gene>
    <name evidence="7" type="primary">atpH</name>
    <name evidence="8" type="ORF">OP8BY_1796</name>
</gene>
<dbReference type="InterPro" id="IPR000711">
    <property type="entry name" value="ATPase_OSCP/dsu"/>
</dbReference>
<evidence type="ECO:0000313" key="8">
    <source>
        <dbReference type="EMBL" id="RFT16192.1"/>
    </source>
</evidence>
<comment type="subcellular location">
    <subcellularLocation>
        <location evidence="7">Cell membrane</location>
        <topology evidence="7">Peripheral membrane protein</topology>
    </subcellularLocation>
    <subcellularLocation>
        <location evidence="1">Membrane</location>
    </subcellularLocation>
</comment>
<reference evidence="8 9" key="1">
    <citation type="submission" date="2018-08" db="EMBL/GenBank/DDBJ databases">
        <title>Genome analysis of the thermophilic bacterium of the candidate phylum Aminicenantes from deep subsurface aquifer revealed its physiology and ecological role.</title>
        <authorList>
            <person name="Kadnikov V.V."/>
            <person name="Mardanov A.V."/>
            <person name="Beletsky A.V."/>
            <person name="Karnachuk O.V."/>
            <person name="Ravin N.V."/>
        </authorList>
    </citation>
    <scope>NUCLEOTIDE SEQUENCE [LARGE SCALE GENOMIC DNA]</scope>
    <source>
        <strain evidence="8">BY38</strain>
    </source>
</reference>
<comment type="function">
    <text evidence="7">F(1)F(0) ATP synthase produces ATP from ADP in the presence of a proton or sodium gradient. F-type ATPases consist of two structural domains, F(1) containing the extramembraneous catalytic core and F(0) containing the membrane proton channel, linked together by a central stalk and a peripheral stalk. During catalysis, ATP synthesis in the catalytic domain of F(1) is coupled via a rotary mechanism of the central stalk subunits to proton translocation.</text>
</comment>
<keyword evidence="3 7" id="KW-0375">Hydrogen ion transport</keyword>
<name>A0A3E2BNH0_9BACT</name>
<dbReference type="InterPro" id="IPR026015">
    <property type="entry name" value="ATP_synth_OSCP/delta_N_sf"/>
</dbReference>
<dbReference type="PANTHER" id="PTHR11910">
    <property type="entry name" value="ATP SYNTHASE DELTA CHAIN"/>
    <property type="match status" value="1"/>
</dbReference>